<dbReference type="AlphaFoldDB" id="A0A6G1KWQ0"/>
<protein>
    <submittedName>
        <fullName evidence="2">Uncharacterized protein</fullName>
    </submittedName>
</protein>
<feature type="signal peptide" evidence="1">
    <location>
        <begin position="1"/>
        <end position="23"/>
    </location>
</feature>
<evidence type="ECO:0000313" key="3">
    <source>
        <dbReference type="Proteomes" id="UP000799436"/>
    </source>
</evidence>
<accession>A0A6G1KWQ0</accession>
<sequence length="76" mass="8013">MQPKTITTVFTLLVALMPATIIATPAPLTPPGTCNGCSGPDKSKCKTAYNLAKEDTPYDANGICYKGLCYTNNPTT</sequence>
<name>A0A6G1KWQ0_9PEZI</name>
<keyword evidence="3" id="KW-1185">Reference proteome</keyword>
<gene>
    <name evidence="2" type="ORF">EJ03DRAFT_355614</name>
</gene>
<proteinExistence type="predicted"/>
<keyword evidence="1" id="KW-0732">Signal</keyword>
<evidence type="ECO:0000256" key="1">
    <source>
        <dbReference type="SAM" id="SignalP"/>
    </source>
</evidence>
<organism evidence="2 3">
    <name type="scientific">Teratosphaeria nubilosa</name>
    <dbReference type="NCBI Taxonomy" id="161662"/>
    <lineage>
        <taxon>Eukaryota</taxon>
        <taxon>Fungi</taxon>
        <taxon>Dikarya</taxon>
        <taxon>Ascomycota</taxon>
        <taxon>Pezizomycotina</taxon>
        <taxon>Dothideomycetes</taxon>
        <taxon>Dothideomycetidae</taxon>
        <taxon>Mycosphaerellales</taxon>
        <taxon>Teratosphaeriaceae</taxon>
        <taxon>Teratosphaeria</taxon>
    </lineage>
</organism>
<feature type="chain" id="PRO_5026352064" evidence="1">
    <location>
        <begin position="24"/>
        <end position="76"/>
    </location>
</feature>
<evidence type="ECO:0000313" key="2">
    <source>
        <dbReference type="EMBL" id="KAF2764598.1"/>
    </source>
</evidence>
<dbReference type="EMBL" id="ML995916">
    <property type="protein sequence ID" value="KAF2764598.1"/>
    <property type="molecule type" value="Genomic_DNA"/>
</dbReference>
<reference evidence="2" key="1">
    <citation type="journal article" date="2020" name="Stud. Mycol.">
        <title>101 Dothideomycetes genomes: a test case for predicting lifestyles and emergence of pathogens.</title>
        <authorList>
            <person name="Haridas S."/>
            <person name="Albert R."/>
            <person name="Binder M."/>
            <person name="Bloem J."/>
            <person name="Labutti K."/>
            <person name="Salamov A."/>
            <person name="Andreopoulos B."/>
            <person name="Baker S."/>
            <person name="Barry K."/>
            <person name="Bills G."/>
            <person name="Bluhm B."/>
            <person name="Cannon C."/>
            <person name="Castanera R."/>
            <person name="Culley D."/>
            <person name="Daum C."/>
            <person name="Ezra D."/>
            <person name="Gonzalez J."/>
            <person name="Henrissat B."/>
            <person name="Kuo A."/>
            <person name="Liang C."/>
            <person name="Lipzen A."/>
            <person name="Lutzoni F."/>
            <person name="Magnuson J."/>
            <person name="Mondo S."/>
            <person name="Nolan M."/>
            <person name="Ohm R."/>
            <person name="Pangilinan J."/>
            <person name="Park H.-J."/>
            <person name="Ramirez L."/>
            <person name="Alfaro M."/>
            <person name="Sun H."/>
            <person name="Tritt A."/>
            <person name="Yoshinaga Y."/>
            <person name="Zwiers L.-H."/>
            <person name="Turgeon B."/>
            <person name="Goodwin S."/>
            <person name="Spatafora J."/>
            <person name="Crous P."/>
            <person name="Grigoriev I."/>
        </authorList>
    </citation>
    <scope>NUCLEOTIDE SEQUENCE</scope>
    <source>
        <strain evidence="2">CBS 116005</strain>
    </source>
</reference>
<dbReference type="Proteomes" id="UP000799436">
    <property type="component" value="Unassembled WGS sequence"/>
</dbReference>